<name>A0A6S6SIY3_9BACT</name>
<keyword evidence="6" id="KW-0812">Transmembrane</keyword>
<keyword evidence="3" id="KW-0594">Phospholipid biosynthesis</keyword>
<feature type="transmembrane region" description="Helical" evidence="6">
    <location>
        <begin position="12"/>
        <end position="30"/>
    </location>
</feature>
<evidence type="ECO:0000256" key="5">
    <source>
        <dbReference type="ARBA" id="ARBA00023315"/>
    </source>
</evidence>
<evidence type="ECO:0000256" key="1">
    <source>
        <dbReference type="ARBA" id="ARBA00005189"/>
    </source>
</evidence>
<feature type="domain" description="Phospholipid/glycerol acyltransferase" evidence="7">
    <location>
        <begin position="64"/>
        <end position="179"/>
    </location>
</feature>
<sequence>MKILLKLKAFSILINFLSTVFILILFMKLFPKSNSKARIIWSKFQVWFMGIKINKISQIDESADVLFINHQSLLDIPIIESVQNRNTAWVAKKEIADIFFYGHILKVPKMIILDRSKPKLALKTLLAEGKKAVDDKRVICIFPEGTRGEGDEVGEFKIGAKFLAAKHNLKVQPIVLTNTIRIIDSKKFEARRGSVTMKFLDSFYPKDLGEDWYEQVNTQMKNEYKNMMKEEV</sequence>
<dbReference type="SMART" id="SM00563">
    <property type="entry name" value="PlsC"/>
    <property type="match status" value="1"/>
</dbReference>
<keyword evidence="3" id="KW-0443">Lipid metabolism</keyword>
<keyword evidence="6" id="KW-1133">Transmembrane helix</keyword>
<evidence type="ECO:0000256" key="6">
    <source>
        <dbReference type="SAM" id="Phobius"/>
    </source>
</evidence>
<evidence type="ECO:0000256" key="3">
    <source>
        <dbReference type="ARBA" id="ARBA00023209"/>
    </source>
</evidence>
<dbReference type="EMBL" id="CACVAW010000026">
    <property type="protein sequence ID" value="CAA6807296.1"/>
    <property type="molecule type" value="Genomic_DNA"/>
</dbReference>
<keyword evidence="4" id="KW-1208">Phospholipid metabolism</keyword>
<dbReference type="Pfam" id="PF01553">
    <property type="entry name" value="Acyltransferase"/>
    <property type="match status" value="1"/>
</dbReference>
<evidence type="ECO:0000256" key="4">
    <source>
        <dbReference type="ARBA" id="ARBA00023264"/>
    </source>
</evidence>
<comment type="pathway">
    <text evidence="1">Lipid metabolism.</text>
</comment>
<evidence type="ECO:0000256" key="2">
    <source>
        <dbReference type="ARBA" id="ARBA00022679"/>
    </source>
</evidence>
<dbReference type="InterPro" id="IPR002123">
    <property type="entry name" value="Plipid/glycerol_acylTrfase"/>
</dbReference>
<dbReference type="GO" id="GO:0003841">
    <property type="term" value="F:1-acylglycerol-3-phosphate O-acyltransferase activity"/>
    <property type="evidence" value="ECO:0007669"/>
    <property type="project" value="UniProtKB-EC"/>
</dbReference>
<dbReference type="GO" id="GO:0006654">
    <property type="term" value="P:phosphatidic acid biosynthetic process"/>
    <property type="evidence" value="ECO:0007669"/>
    <property type="project" value="TreeGrafter"/>
</dbReference>
<dbReference type="EC" id="2.3.1.51" evidence="8"/>
<evidence type="ECO:0000259" key="7">
    <source>
        <dbReference type="SMART" id="SM00563"/>
    </source>
</evidence>
<dbReference type="CDD" id="cd07989">
    <property type="entry name" value="LPLAT_AGPAT-like"/>
    <property type="match status" value="1"/>
</dbReference>
<proteinExistence type="predicted"/>
<keyword evidence="2 8" id="KW-0808">Transferase</keyword>
<dbReference type="PANTHER" id="PTHR10434:SF59">
    <property type="entry name" value="1-ACYL-SN-GLYCEROL-3-PHOSPHATE ACYLTRANSFERASE"/>
    <property type="match status" value="1"/>
</dbReference>
<evidence type="ECO:0000313" key="8">
    <source>
        <dbReference type="EMBL" id="CAA6807296.1"/>
    </source>
</evidence>
<accession>A0A6S6SIY3</accession>
<protein>
    <submittedName>
        <fullName evidence="8">1-acyl-sn-glycerol-3-phosphate acyltransferase (EC)</fullName>
        <ecNumber evidence="8">2.3.1.51</ecNumber>
    </submittedName>
</protein>
<organism evidence="8">
    <name type="scientific">uncultured Campylobacterales bacterium</name>
    <dbReference type="NCBI Taxonomy" id="352960"/>
    <lineage>
        <taxon>Bacteria</taxon>
        <taxon>Pseudomonadati</taxon>
        <taxon>Campylobacterota</taxon>
        <taxon>Epsilonproteobacteria</taxon>
        <taxon>Campylobacterales</taxon>
        <taxon>environmental samples</taxon>
    </lineage>
</organism>
<gene>
    <name evidence="8" type="ORF">HELGO_WM14791</name>
</gene>
<keyword evidence="5 8" id="KW-0012">Acyltransferase</keyword>
<dbReference type="AlphaFoldDB" id="A0A6S6SIY3"/>
<reference evidence="8" key="1">
    <citation type="submission" date="2020-01" db="EMBL/GenBank/DDBJ databases">
        <authorList>
            <person name="Meier V. D."/>
            <person name="Meier V D."/>
        </authorList>
    </citation>
    <scope>NUCLEOTIDE SEQUENCE</scope>
    <source>
        <strain evidence="8">HLG_WM_MAG_12</strain>
    </source>
</reference>
<keyword evidence="3" id="KW-0444">Lipid biosynthesis</keyword>
<dbReference type="PANTHER" id="PTHR10434">
    <property type="entry name" value="1-ACYL-SN-GLYCEROL-3-PHOSPHATE ACYLTRANSFERASE"/>
    <property type="match status" value="1"/>
</dbReference>
<keyword evidence="6" id="KW-0472">Membrane</keyword>
<dbReference type="SUPFAM" id="SSF69593">
    <property type="entry name" value="Glycerol-3-phosphate (1)-acyltransferase"/>
    <property type="match status" value="1"/>
</dbReference>